<evidence type="ECO:0000313" key="2">
    <source>
        <dbReference type="EMBL" id="PKI40528.1"/>
    </source>
</evidence>
<reference evidence="2 3" key="1">
    <citation type="submission" date="2017-11" db="EMBL/GenBank/DDBJ databases">
        <title>De-novo sequencing of pomegranate (Punica granatum L.) genome.</title>
        <authorList>
            <person name="Akparov Z."/>
            <person name="Amiraslanov A."/>
            <person name="Hajiyeva S."/>
            <person name="Abbasov M."/>
            <person name="Kaur K."/>
            <person name="Hamwieh A."/>
            <person name="Solovyev V."/>
            <person name="Salamov A."/>
            <person name="Braich B."/>
            <person name="Kosarev P."/>
            <person name="Mahmoud A."/>
            <person name="Hajiyev E."/>
            <person name="Babayeva S."/>
            <person name="Izzatullayeva V."/>
            <person name="Mammadov A."/>
            <person name="Mammadov A."/>
            <person name="Sharifova S."/>
            <person name="Ojaghi J."/>
            <person name="Eynullazada K."/>
            <person name="Bayramov B."/>
            <person name="Abdulazimova A."/>
            <person name="Shahmuradov I."/>
        </authorList>
    </citation>
    <scope>NUCLEOTIDE SEQUENCE [LARGE SCALE GENOMIC DNA]</scope>
    <source>
        <strain evidence="3">cv. AG2017</strain>
        <tissue evidence="2">Leaf</tissue>
    </source>
</reference>
<protein>
    <submittedName>
        <fullName evidence="2">Uncharacterized protein</fullName>
    </submittedName>
</protein>
<feature type="region of interest" description="Disordered" evidence="1">
    <location>
        <begin position="29"/>
        <end position="57"/>
    </location>
</feature>
<dbReference type="AlphaFoldDB" id="A0A2I0I964"/>
<dbReference type="EMBL" id="PGOL01003536">
    <property type="protein sequence ID" value="PKI40528.1"/>
    <property type="molecule type" value="Genomic_DNA"/>
</dbReference>
<evidence type="ECO:0000256" key="1">
    <source>
        <dbReference type="SAM" id="MobiDB-lite"/>
    </source>
</evidence>
<proteinExistence type="predicted"/>
<comment type="caution">
    <text evidence="2">The sequence shown here is derived from an EMBL/GenBank/DDBJ whole genome shotgun (WGS) entry which is preliminary data.</text>
</comment>
<organism evidence="2 3">
    <name type="scientific">Punica granatum</name>
    <name type="common">Pomegranate</name>
    <dbReference type="NCBI Taxonomy" id="22663"/>
    <lineage>
        <taxon>Eukaryota</taxon>
        <taxon>Viridiplantae</taxon>
        <taxon>Streptophyta</taxon>
        <taxon>Embryophyta</taxon>
        <taxon>Tracheophyta</taxon>
        <taxon>Spermatophyta</taxon>
        <taxon>Magnoliopsida</taxon>
        <taxon>eudicotyledons</taxon>
        <taxon>Gunneridae</taxon>
        <taxon>Pentapetalae</taxon>
        <taxon>rosids</taxon>
        <taxon>malvids</taxon>
        <taxon>Myrtales</taxon>
        <taxon>Lythraceae</taxon>
        <taxon>Punica</taxon>
    </lineage>
</organism>
<accession>A0A2I0I964</accession>
<gene>
    <name evidence="2" type="ORF">CRG98_039088</name>
</gene>
<dbReference type="Proteomes" id="UP000233551">
    <property type="component" value="Unassembled WGS sequence"/>
</dbReference>
<name>A0A2I0I964_PUNGR</name>
<evidence type="ECO:0000313" key="3">
    <source>
        <dbReference type="Proteomes" id="UP000233551"/>
    </source>
</evidence>
<sequence length="57" mass="6010">MESSKALERPMKNEFGNLVGEQTTAVTGDSAYGTGGTSFSIVGPAPRPMWSHPMPTP</sequence>
<keyword evidence="3" id="KW-1185">Reference proteome</keyword>